<accession>A0A367FIL7</accession>
<dbReference type="EMBL" id="QOIL01000008">
    <property type="protein sequence ID" value="RCG30226.1"/>
    <property type="molecule type" value="Genomic_DNA"/>
</dbReference>
<dbReference type="Pfam" id="PF06187">
    <property type="entry name" value="DUF993"/>
    <property type="match status" value="1"/>
</dbReference>
<comment type="caution">
    <text evidence="2">The sequence shown here is derived from an EMBL/GenBank/DDBJ whole genome shotgun (WGS) entry which is preliminary data.</text>
</comment>
<keyword evidence="3" id="KW-1185">Reference proteome</keyword>
<dbReference type="InterPro" id="IPR013785">
    <property type="entry name" value="Aldolase_TIM"/>
</dbReference>
<reference evidence="2 3" key="1">
    <citation type="submission" date="2018-06" db="EMBL/GenBank/DDBJ databases">
        <title>Sphaerisporangium craniellae sp. nov., isolated from a marine sponge in the South China Sea.</title>
        <authorList>
            <person name="Li L."/>
        </authorList>
    </citation>
    <scope>NUCLEOTIDE SEQUENCE [LARGE SCALE GENOMIC DNA]</scope>
    <source>
        <strain evidence="2 3">CCTCC AA 208026</strain>
    </source>
</reference>
<name>A0A367FIL7_9ACTN</name>
<feature type="region of interest" description="Disordered" evidence="1">
    <location>
        <begin position="1"/>
        <end position="35"/>
    </location>
</feature>
<evidence type="ECO:0000313" key="3">
    <source>
        <dbReference type="Proteomes" id="UP000253094"/>
    </source>
</evidence>
<dbReference type="Gene3D" id="3.20.20.70">
    <property type="entry name" value="Aldolase class I"/>
    <property type="match status" value="1"/>
</dbReference>
<dbReference type="AlphaFoldDB" id="A0A367FIL7"/>
<feature type="compositionally biased region" description="Low complexity" evidence="1">
    <location>
        <begin position="16"/>
        <end position="35"/>
    </location>
</feature>
<gene>
    <name evidence="2" type="ORF">DQ384_15880</name>
</gene>
<evidence type="ECO:0000256" key="1">
    <source>
        <dbReference type="SAM" id="MobiDB-lite"/>
    </source>
</evidence>
<proteinExistence type="predicted"/>
<dbReference type="OrthoDB" id="9805272at2"/>
<protein>
    <submittedName>
        <fullName evidence="2">Dihydrodipicolinate synthase family protein</fullName>
    </submittedName>
</protein>
<evidence type="ECO:0000313" key="2">
    <source>
        <dbReference type="EMBL" id="RCG30226.1"/>
    </source>
</evidence>
<dbReference type="SUPFAM" id="SSF51569">
    <property type="entry name" value="Aldolase"/>
    <property type="match status" value="1"/>
</dbReference>
<feature type="compositionally biased region" description="Basic residues" evidence="1">
    <location>
        <begin position="1"/>
        <end position="15"/>
    </location>
</feature>
<dbReference type="InterPro" id="IPR009334">
    <property type="entry name" value="DUF993"/>
</dbReference>
<organism evidence="2 3">
    <name type="scientific">Sphaerisporangium album</name>
    <dbReference type="NCBI Taxonomy" id="509200"/>
    <lineage>
        <taxon>Bacteria</taxon>
        <taxon>Bacillati</taxon>
        <taxon>Actinomycetota</taxon>
        <taxon>Actinomycetes</taxon>
        <taxon>Streptosporangiales</taxon>
        <taxon>Streptosporangiaceae</taxon>
        <taxon>Sphaerisporangium</taxon>
    </lineage>
</organism>
<dbReference type="Proteomes" id="UP000253094">
    <property type="component" value="Unassembled WGS sequence"/>
</dbReference>
<sequence>MAVRLHGRGPRRPARRAGPALVRRGPPHRAAGARPVITLPTADGNLSSYTLRAPVTWPRPDGPPRSRIAYAAAHVVADPLAENTPGAPAAVDWDATLRFRRHLWSYGFRVADAMDTAQRGMGLDWPATRELIRRSAAEARAFGDPSALLACGAGTDHAPGAATLDEVVSAYTEQMEVIQSAGATVIIMASRRLAALAEDPADYHLVYGRLLGRADRPVILHWLGEMFDPALTGYWGSADLEKATGTFLDLVHRHADKVDGVKVSLLDAGHETRLRAALPPGVKLYTGDDFNYPDLIASGSHALLGIFDAIAPAAATALQALDVGDTVRYTQILRPTVALSRKIFESPTYHYKTGLVLLSWLAGHQDAFAMVNGAQSARSVVHLAEVFRLADQAGLLPDPDLAEARMRALLTVAGVTR</sequence>